<dbReference type="InterPro" id="IPR029003">
    <property type="entry name" value="CENP-S/Mhf1"/>
</dbReference>
<organism evidence="5 6">
    <name type="scientific">Circinella minor</name>
    <dbReference type="NCBI Taxonomy" id="1195481"/>
    <lineage>
        <taxon>Eukaryota</taxon>
        <taxon>Fungi</taxon>
        <taxon>Fungi incertae sedis</taxon>
        <taxon>Mucoromycota</taxon>
        <taxon>Mucoromycotina</taxon>
        <taxon>Mucoromycetes</taxon>
        <taxon>Mucorales</taxon>
        <taxon>Lichtheimiaceae</taxon>
        <taxon>Circinella</taxon>
    </lineage>
</organism>
<sequence length="87" mass="9566">GLQTAIWEAVNQIAQQEAAKIGKTVSTEFVASLADIVYSQAETMATDLEAFARHGKRSTISMEDVKLCARRNDGLVSIIIIIRLFKI</sequence>
<keyword evidence="6" id="KW-1185">Reference proteome</keyword>
<keyword evidence="3" id="KW-0238">DNA-binding</keyword>
<evidence type="ECO:0008006" key="7">
    <source>
        <dbReference type="Google" id="ProtNLM"/>
    </source>
</evidence>
<evidence type="ECO:0000256" key="3">
    <source>
        <dbReference type="ARBA" id="ARBA00023125"/>
    </source>
</evidence>
<evidence type="ECO:0000313" key="6">
    <source>
        <dbReference type="Proteomes" id="UP000646827"/>
    </source>
</evidence>
<dbReference type="OrthoDB" id="1872155at2759"/>
<protein>
    <recommendedName>
        <fullName evidence="7">Centromere protein S</fullName>
    </recommendedName>
</protein>
<evidence type="ECO:0000313" key="5">
    <source>
        <dbReference type="EMBL" id="KAG2225422.1"/>
    </source>
</evidence>
<dbReference type="Pfam" id="PF15630">
    <property type="entry name" value="CENP-S"/>
    <property type="match status" value="1"/>
</dbReference>
<evidence type="ECO:0000256" key="2">
    <source>
        <dbReference type="ARBA" id="ARBA00022763"/>
    </source>
</evidence>
<dbReference type="PANTHER" id="PTHR22980:SF0">
    <property type="entry name" value="CENTROMERE PROTEIN S"/>
    <property type="match status" value="1"/>
</dbReference>
<feature type="non-terminal residue" evidence="5">
    <location>
        <position position="1"/>
    </location>
</feature>
<evidence type="ECO:0000256" key="4">
    <source>
        <dbReference type="ARBA" id="ARBA00023204"/>
    </source>
</evidence>
<dbReference type="GO" id="GO:0003677">
    <property type="term" value="F:DNA binding"/>
    <property type="evidence" value="ECO:0007669"/>
    <property type="project" value="UniProtKB-KW"/>
</dbReference>
<name>A0A8H7S9U0_9FUNG</name>
<dbReference type="CDD" id="cd22919">
    <property type="entry name" value="HFD_CENP-S"/>
    <property type="match status" value="1"/>
</dbReference>
<comment type="similarity">
    <text evidence="1">Belongs to the TAF9 family. CENP-S/MHF1 subfamily.</text>
</comment>
<dbReference type="GO" id="GO:0046982">
    <property type="term" value="F:protein heterodimerization activity"/>
    <property type="evidence" value="ECO:0007669"/>
    <property type="project" value="InterPro"/>
</dbReference>
<dbReference type="EMBL" id="JAEPRB010000028">
    <property type="protein sequence ID" value="KAG2225422.1"/>
    <property type="molecule type" value="Genomic_DNA"/>
</dbReference>
<dbReference type="GO" id="GO:0031297">
    <property type="term" value="P:replication fork processing"/>
    <property type="evidence" value="ECO:0007669"/>
    <property type="project" value="TreeGrafter"/>
</dbReference>
<reference evidence="5 6" key="1">
    <citation type="submission" date="2020-12" db="EMBL/GenBank/DDBJ databases">
        <title>Metabolic potential, ecology and presence of endohyphal bacteria is reflected in genomic diversity of Mucoromycotina.</title>
        <authorList>
            <person name="Muszewska A."/>
            <person name="Okrasinska A."/>
            <person name="Steczkiewicz K."/>
            <person name="Drgas O."/>
            <person name="Orlowska M."/>
            <person name="Perlinska-Lenart U."/>
            <person name="Aleksandrzak-Piekarczyk T."/>
            <person name="Szatraj K."/>
            <person name="Zielenkiewicz U."/>
            <person name="Pilsyk S."/>
            <person name="Malc E."/>
            <person name="Mieczkowski P."/>
            <person name="Kruszewska J.S."/>
            <person name="Biernat P."/>
            <person name="Pawlowska J."/>
        </authorList>
    </citation>
    <scope>NUCLEOTIDE SEQUENCE [LARGE SCALE GENOMIC DNA]</scope>
    <source>
        <strain evidence="5 6">CBS 142.35</strain>
    </source>
</reference>
<gene>
    <name evidence="5" type="ORF">INT45_010058</name>
</gene>
<dbReference type="PANTHER" id="PTHR22980">
    <property type="entry name" value="CORTISTATIN"/>
    <property type="match status" value="1"/>
</dbReference>
<dbReference type="InterPro" id="IPR009072">
    <property type="entry name" value="Histone-fold"/>
</dbReference>
<dbReference type="GO" id="GO:0006281">
    <property type="term" value="P:DNA repair"/>
    <property type="evidence" value="ECO:0007669"/>
    <property type="project" value="UniProtKB-KW"/>
</dbReference>
<accession>A0A8H7S9U0</accession>
<dbReference type="AlphaFoldDB" id="A0A8H7S9U0"/>
<dbReference type="Proteomes" id="UP000646827">
    <property type="component" value="Unassembled WGS sequence"/>
</dbReference>
<keyword evidence="2" id="KW-0227">DNA damage</keyword>
<proteinExistence type="inferred from homology"/>
<keyword evidence="4" id="KW-0234">DNA repair</keyword>
<comment type="caution">
    <text evidence="5">The sequence shown here is derived from an EMBL/GenBank/DDBJ whole genome shotgun (WGS) entry which is preliminary data.</text>
</comment>
<dbReference type="GO" id="GO:0000712">
    <property type="term" value="P:resolution of meiotic recombination intermediates"/>
    <property type="evidence" value="ECO:0007669"/>
    <property type="project" value="TreeGrafter"/>
</dbReference>
<dbReference type="GO" id="GO:0071821">
    <property type="term" value="C:FANCM-MHF complex"/>
    <property type="evidence" value="ECO:0007669"/>
    <property type="project" value="InterPro"/>
</dbReference>
<dbReference type="Gene3D" id="1.10.20.10">
    <property type="entry name" value="Histone, subunit A"/>
    <property type="match status" value="1"/>
</dbReference>
<dbReference type="SUPFAM" id="SSF47113">
    <property type="entry name" value="Histone-fold"/>
    <property type="match status" value="1"/>
</dbReference>
<dbReference type="GO" id="GO:0003682">
    <property type="term" value="F:chromatin binding"/>
    <property type="evidence" value="ECO:0007669"/>
    <property type="project" value="TreeGrafter"/>
</dbReference>
<evidence type="ECO:0000256" key="1">
    <source>
        <dbReference type="ARBA" id="ARBA00006612"/>
    </source>
</evidence>